<keyword evidence="2" id="KW-0597">Phosphoprotein</keyword>
<dbReference type="SMART" id="SM00421">
    <property type="entry name" value="HTH_LUXR"/>
    <property type="match status" value="1"/>
</dbReference>
<proteinExistence type="predicted"/>
<dbReference type="EMBL" id="JANFVX010000003">
    <property type="protein sequence ID" value="MCW0343084.1"/>
    <property type="molecule type" value="Genomic_DNA"/>
</dbReference>
<sequence>MNDVTSLMPAPALSGTSPVRQPGSGVLIMDACPATALGIKHILVESCGITDTARYVQNLAGLASQVASAPPALLIMDICGEKERMLDGLRLLAQLHEDCPTMKIIICTDFNDYRILELLVSSKANGILLKHEPALALAQCVSRCASGEQQWLSPKVQQLLAKATPRNTALTARELDVLAYLFSGLSVSRVAQTLHRDIRTISTHKRNAMVKLGFHNDSELFAKGTWMAQIGPASRL</sequence>
<dbReference type="PROSITE" id="PS50043">
    <property type="entry name" value="HTH_LUXR_2"/>
    <property type="match status" value="1"/>
</dbReference>
<protein>
    <submittedName>
        <fullName evidence="5">Transcriptional regulatory protein RcsB</fullName>
    </submittedName>
</protein>
<dbReference type="Gene3D" id="3.40.50.2300">
    <property type="match status" value="1"/>
</dbReference>
<dbReference type="PANTHER" id="PTHR43214">
    <property type="entry name" value="TWO-COMPONENT RESPONSE REGULATOR"/>
    <property type="match status" value="1"/>
</dbReference>
<gene>
    <name evidence="5" type="ORF">NB703_001177</name>
</gene>
<dbReference type="GO" id="GO:0003677">
    <property type="term" value="F:DNA binding"/>
    <property type="evidence" value="ECO:0007669"/>
    <property type="project" value="UniProtKB-KW"/>
</dbReference>
<evidence type="ECO:0000313" key="5">
    <source>
        <dbReference type="EMBL" id="MCW0343084.1"/>
    </source>
</evidence>
<dbReference type="Pfam" id="PF00072">
    <property type="entry name" value="Response_reg"/>
    <property type="match status" value="1"/>
</dbReference>
<accession>A0AAJ1CWV1</accession>
<dbReference type="AlphaFoldDB" id="A0AAJ1CWV1"/>
<dbReference type="InterPro" id="IPR011006">
    <property type="entry name" value="CheY-like_superfamily"/>
</dbReference>
<dbReference type="InterPro" id="IPR001789">
    <property type="entry name" value="Sig_transdc_resp-reg_receiver"/>
</dbReference>
<dbReference type="InterPro" id="IPR016032">
    <property type="entry name" value="Sig_transdc_resp-reg_C-effctor"/>
</dbReference>
<evidence type="ECO:0000259" key="4">
    <source>
        <dbReference type="PROSITE" id="PS50110"/>
    </source>
</evidence>
<dbReference type="Proteomes" id="UP001208888">
    <property type="component" value="Unassembled WGS sequence"/>
</dbReference>
<name>A0AAJ1CWV1_PANAN</name>
<reference evidence="5" key="1">
    <citation type="submission" date="2022-06" db="EMBL/GenBank/DDBJ databases">
        <title>Dynamics of rice microbiomes reveals core vertical transmitted seed endophytes.</title>
        <authorList>
            <person name="Liao K."/>
            <person name="Zhang X."/>
        </authorList>
    </citation>
    <scope>NUCLEOTIDE SEQUENCE</scope>
    <source>
        <strain evidence="5">JT1-17</strain>
    </source>
</reference>
<dbReference type="InterPro" id="IPR039420">
    <property type="entry name" value="WalR-like"/>
</dbReference>
<evidence type="ECO:0000256" key="2">
    <source>
        <dbReference type="PROSITE-ProRule" id="PRU00169"/>
    </source>
</evidence>
<dbReference type="GO" id="GO:0000160">
    <property type="term" value="P:phosphorelay signal transduction system"/>
    <property type="evidence" value="ECO:0007669"/>
    <property type="project" value="InterPro"/>
</dbReference>
<dbReference type="InterPro" id="IPR036388">
    <property type="entry name" value="WH-like_DNA-bd_sf"/>
</dbReference>
<dbReference type="CDD" id="cd06170">
    <property type="entry name" value="LuxR_C_like"/>
    <property type="match status" value="1"/>
</dbReference>
<dbReference type="PROSITE" id="PS00622">
    <property type="entry name" value="HTH_LUXR_1"/>
    <property type="match status" value="1"/>
</dbReference>
<feature type="modified residue" description="4-aspartylphosphate" evidence="2">
    <location>
        <position position="77"/>
    </location>
</feature>
<comment type="caution">
    <text evidence="5">The sequence shown here is derived from an EMBL/GenBank/DDBJ whole genome shotgun (WGS) entry which is preliminary data.</text>
</comment>
<dbReference type="RefSeq" id="WP_028724555.1">
    <property type="nucleotide sequence ID" value="NZ_CP158663.1"/>
</dbReference>
<dbReference type="PRINTS" id="PR00038">
    <property type="entry name" value="HTHLUXR"/>
</dbReference>
<dbReference type="Pfam" id="PF00196">
    <property type="entry name" value="GerE"/>
    <property type="match status" value="1"/>
</dbReference>
<dbReference type="Gene3D" id="1.10.10.10">
    <property type="entry name" value="Winged helix-like DNA-binding domain superfamily/Winged helix DNA-binding domain"/>
    <property type="match status" value="1"/>
</dbReference>
<keyword evidence="1" id="KW-0238">DNA-binding</keyword>
<dbReference type="SUPFAM" id="SSF46894">
    <property type="entry name" value="C-terminal effector domain of the bipartite response regulators"/>
    <property type="match status" value="1"/>
</dbReference>
<dbReference type="GO" id="GO:0006355">
    <property type="term" value="P:regulation of DNA-templated transcription"/>
    <property type="evidence" value="ECO:0007669"/>
    <property type="project" value="InterPro"/>
</dbReference>
<evidence type="ECO:0000256" key="1">
    <source>
        <dbReference type="ARBA" id="ARBA00023125"/>
    </source>
</evidence>
<dbReference type="PROSITE" id="PS50110">
    <property type="entry name" value="RESPONSE_REGULATORY"/>
    <property type="match status" value="1"/>
</dbReference>
<feature type="domain" description="HTH luxR-type" evidence="3">
    <location>
        <begin position="163"/>
        <end position="228"/>
    </location>
</feature>
<dbReference type="InterPro" id="IPR000792">
    <property type="entry name" value="Tscrpt_reg_LuxR_C"/>
</dbReference>
<dbReference type="SUPFAM" id="SSF52172">
    <property type="entry name" value="CheY-like"/>
    <property type="match status" value="1"/>
</dbReference>
<evidence type="ECO:0000313" key="6">
    <source>
        <dbReference type="Proteomes" id="UP001208888"/>
    </source>
</evidence>
<dbReference type="PANTHER" id="PTHR43214:SF17">
    <property type="entry name" value="TRANSCRIPTIONAL REGULATORY PROTEIN RCSB"/>
    <property type="match status" value="1"/>
</dbReference>
<evidence type="ECO:0000259" key="3">
    <source>
        <dbReference type="PROSITE" id="PS50043"/>
    </source>
</evidence>
<organism evidence="5 6">
    <name type="scientific">Pantoea ananas</name>
    <name type="common">Erwinia uredovora</name>
    <dbReference type="NCBI Taxonomy" id="553"/>
    <lineage>
        <taxon>Bacteria</taxon>
        <taxon>Pseudomonadati</taxon>
        <taxon>Pseudomonadota</taxon>
        <taxon>Gammaproteobacteria</taxon>
        <taxon>Enterobacterales</taxon>
        <taxon>Erwiniaceae</taxon>
        <taxon>Pantoea</taxon>
    </lineage>
</organism>
<feature type="domain" description="Response regulatory" evidence="4">
    <location>
        <begin position="25"/>
        <end position="145"/>
    </location>
</feature>